<protein>
    <recommendedName>
        <fullName evidence="4">EthD domain-containing protein</fullName>
    </recommendedName>
</protein>
<reference evidence="2" key="1">
    <citation type="submission" date="2014-09" db="EMBL/GenBank/DDBJ databases">
        <title>Genome sequence of the luminous mushroom Mycena chlorophos for searching fungal bioluminescence genes.</title>
        <authorList>
            <person name="Tanaka Y."/>
            <person name="Kasuga D."/>
            <person name="Oba Y."/>
            <person name="Hase S."/>
            <person name="Sato K."/>
            <person name="Oba Y."/>
            <person name="Sakakibara Y."/>
        </authorList>
    </citation>
    <scope>NUCLEOTIDE SEQUENCE</scope>
</reference>
<evidence type="ECO:0008006" key="4">
    <source>
        <dbReference type="Google" id="ProtNLM"/>
    </source>
</evidence>
<organism evidence="2 3">
    <name type="scientific">Mycena chlorophos</name>
    <name type="common">Agaric fungus</name>
    <name type="synonym">Agaricus chlorophos</name>
    <dbReference type="NCBI Taxonomy" id="658473"/>
    <lineage>
        <taxon>Eukaryota</taxon>
        <taxon>Fungi</taxon>
        <taxon>Dikarya</taxon>
        <taxon>Basidiomycota</taxon>
        <taxon>Agaricomycotina</taxon>
        <taxon>Agaricomycetes</taxon>
        <taxon>Agaricomycetidae</taxon>
        <taxon>Agaricales</taxon>
        <taxon>Marasmiineae</taxon>
        <taxon>Mycenaceae</taxon>
        <taxon>Mycena</taxon>
    </lineage>
</organism>
<name>A0ABQ0L685_MYCCL</name>
<sequence>MAPKSFPASLPRNESPPLRGTKQPGLGRTPLYCLAWKVNPRDIIPGKYGRSLDVLHHEFVDQWNRNIRVGGKPITTERRIPHPSVEMWLGGYEDHDVYFVAATNTLDAAAITDADIQYAKDALPSFKPRANVDIESDSVFRWYRLLQKF</sequence>
<accession>A0ABQ0L685</accession>
<gene>
    <name evidence="2" type="ORF">MCHLO_04032</name>
</gene>
<dbReference type="Proteomes" id="UP000815677">
    <property type="component" value="Unassembled WGS sequence"/>
</dbReference>
<evidence type="ECO:0000313" key="2">
    <source>
        <dbReference type="EMBL" id="GAT46512.1"/>
    </source>
</evidence>
<evidence type="ECO:0000313" key="3">
    <source>
        <dbReference type="Proteomes" id="UP000815677"/>
    </source>
</evidence>
<keyword evidence="3" id="KW-1185">Reference proteome</keyword>
<proteinExistence type="predicted"/>
<feature type="region of interest" description="Disordered" evidence="1">
    <location>
        <begin position="1"/>
        <end position="24"/>
    </location>
</feature>
<dbReference type="EMBL" id="DF842544">
    <property type="protein sequence ID" value="GAT46512.1"/>
    <property type="molecule type" value="Genomic_DNA"/>
</dbReference>
<evidence type="ECO:0000256" key="1">
    <source>
        <dbReference type="SAM" id="MobiDB-lite"/>
    </source>
</evidence>